<dbReference type="PROSITE" id="PS51063">
    <property type="entry name" value="HTH_CRP_2"/>
    <property type="match status" value="1"/>
</dbReference>
<keyword evidence="2" id="KW-0238">DNA-binding</keyword>
<dbReference type="SUPFAM" id="SSF46785">
    <property type="entry name" value="Winged helix' DNA-binding domain"/>
    <property type="match status" value="1"/>
</dbReference>
<dbReference type="InterPro" id="IPR012318">
    <property type="entry name" value="HTH_CRP"/>
</dbReference>
<evidence type="ECO:0000256" key="3">
    <source>
        <dbReference type="ARBA" id="ARBA00023163"/>
    </source>
</evidence>
<dbReference type="CDD" id="cd00038">
    <property type="entry name" value="CAP_ED"/>
    <property type="match status" value="1"/>
</dbReference>
<dbReference type="InterPro" id="IPR036390">
    <property type="entry name" value="WH_DNA-bd_sf"/>
</dbReference>
<dbReference type="PANTHER" id="PTHR24567:SF74">
    <property type="entry name" value="HTH-TYPE TRANSCRIPTIONAL REGULATOR ARCR"/>
    <property type="match status" value="1"/>
</dbReference>
<feature type="domain" description="Cyclic nucleotide-binding" evidence="4">
    <location>
        <begin position="55"/>
        <end position="158"/>
    </location>
</feature>
<dbReference type="GO" id="GO:0005829">
    <property type="term" value="C:cytosol"/>
    <property type="evidence" value="ECO:0007669"/>
    <property type="project" value="TreeGrafter"/>
</dbReference>
<name>A0AAU8CKM6_9HYPH</name>
<dbReference type="EMBL" id="CP159253">
    <property type="protein sequence ID" value="XCG46596.1"/>
    <property type="molecule type" value="Genomic_DNA"/>
</dbReference>
<keyword evidence="3" id="KW-0804">Transcription</keyword>
<dbReference type="InterPro" id="IPR036388">
    <property type="entry name" value="WH-like_DNA-bd_sf"/>
</dbReference>
<dbReference type="AlphaFoldDB" id="A0AAU8CKM6"/>
<gene>
    <name evidence="6" type="ORF">ABVK50_14815</name>
</gene>
<evidence type="ECO:0000256" key="2">
    <source>
        <dbReference type="ARBA" id="ARBA00023125"/>
    </source>
</evidence>
<protein>
    <submittedName>
        <fullName evidence="6">Crp/Fnr family transcriptional regulator</fullName>
    </submittedName>
</protein>
<evidence type="ECO:0000259" key="5">
    <source>
        <dbReference type="PROSITE" id="PS51063"/>
    </source>
</evidence>
<dbReference type="RefSeq" id="WP_353640836.1">
    <property type="nucleotide sequence ID" value="NZ_CP159253.1"/>
</dbReference>
<accession>A0AAU8CKM6</accession>
<dbReference type="Pfam" id="PF00027">
    <property type="entry name" value="cNMP_binding"/>
    <property type="match status" value="1"/>
</dbReference>
<reference evidence="6" key="1">
    <citation type="submission" date="2024-06" db="EMBL/GenBank/DDBJ databases">
        <title>Mesorhizobium karijinii sp. nov., a symbiont of the iconic Swainsona formosa from arid Australia.</title>
        <authorList>
            <person name="Hill Y.J."/>
            <person name="Watkin E.L.J."/>
            <person name="O'Hara G.W."/>
            <person name="Terpolilli J."/>
            <person name="Tye M.L."/>
            <person name="Kohlmeier M.G."/>
        </authorList>
    </citation>
    <scope>NUCLEOTIDE SEQUENCE</scope>
    <source>
        <strain evidence="6">WSM2240</strain>
    </source>
</reference>
<dbReference type="SMART" id="SM00100">
    <property type="entry name" value="cNMP"/>
    <property type="match status" value="1"/>
</dbReference>
<proteinExistence type="predicted"/>
<dbReference type="SMART" id="SM00419">
    <property type="entry name" value="HTH_CRP"/>
    <property type="match status" value="1"/>
</dbReference>
<sequence>MVCEDSHTLESNSQKSPLATRNVATAINFLSGASQGKYTRSNNEGYTAVTASPAFMSKLGNADLAAIAQRWSECSYQNNELIIAHGDSDRDVFFLLAGRARVTMFSEDGREIAYRDIAPGEIFGELAGIDGKARSASVVALEPTRVARLTGAAFRDIVINHPTFAWVLLEHLSAQLRRMTDRVFEFSTLVVRKRLILELLRRAEEIGSVNGQVSLSPAPTHFELAASISTHREAISREMSTLAKRGLIERRGRRLILHDLALLEGLASKKE</sequence>
<dbReference type="SUPFAM" id="SSF51206">
    <property type="entry name" value="cAMP-binding domain-like"/>
    <property type="match status" value="1"/>
</dbReference>
<dbReference type="Gene3D" id="1.10.10.10">
    <property type="entry name" value="Winged helix-like DNA-binding domain superfamily/Winged helix DNA-binding domain"/>
    <property type="match status" value="1"/>
</dbReference>
<dbReference type="InterPro" id="IPR000595">
    <property type="entry name" value="cNMP-bd_dom"/>
</dbReference>
<evidence type="ECO:0000313" key="6">
    <source>
        <dbReference type="EMBL" id="XCG46596.1"/>
    </source>
</evidence>
<keyword evidence="1" id="KW-0805">Transcription regulation</keyword>
<dbReference type="GO" id="GO:0003677">
    <property type="term" value="F:DNA binding"/>
    <property type="evidence" value="ECO:0007669"/>
    <property type="project" value="UniProtKB-KW"/>
</dbReference>
<organism evidence="6">
    <name type="scientific">Mesorhizobium sp. WSM2240</name>
    <dbReference type="NCBI Taxonomy" id="3228851"/>
    <lineage>
        <taxon>Bacteria</taxon>
        <taxon>Pseudomonadati</taxon>
        <taxon>Pseudomonadota</taxon>
        <taxon>Alphaproteobacteria</taxon>
        <taxon>Hyphomicrobiales</taxon>
        <taxon>Phyllobacteriaceae</taxon>
        <taxon>Mesorhizobium</taxon>
    </lineage>
</organism>
<dbReference type="PANTHER" id="PTHR24567">
    <property type="entry name" value="CRP FAMILY TRANSCRIPTIONAL REGULATORY PROTEIN"/>
    <property type="match status" value="1"/>
</dbReference>
<evidence type="ECO:0000259" key="4">
    <source>
        <dbReference type="PROSITE" id="PS50042"/>
    </source>
</evidence>
<feature type="domain" description="HTH crp-type" evidence="5">
    <location>
        <begin position="187"/>
        <end position="261"/>
    </location>
</feature>
<dbReference type="PROSITE" id="PS50042">
    <property type="entry name" value="CNMP_BINDING_3"/>
    <property type="match status" value="1"/>
</dbReference>
<dbReference type="GO" id="GO:0003700">
    <property type="term" value="F:DNA-binding transcription factor activity"/>
    <property type="evidence" value="ECO:0007669"/>
    <property type="project" value="TreeGrafter"/>
</dbReference>
<dbReference type="InterPro" id="IPR050397">
    <property type="entry name" value="Env_Response_Regulators"/>
</dbReference>
<dbReference type="Gene3D" id="2.60.120.10">
    <property type="entry name" value="Jelly Rolls"/>
    <property type="match status" value="1"/>
</dbReference>
<dbReference type="InterPro" id="IPR014710">
    <property type="entry name" value="RmlC-like_jellyroll"/>
</dbReference>
<dbReference type="Pfam" id="PF13545">
    <property type="entry name" value="HTH_Crp_2"/>
    <property type="match status" value="1"/>
</dbReference>
<dbReference type="InterPro" id="IPR018490">
    <property type="entry name" value="cNMP-bd_dom_sf"/>
</dbReference>
<evidence type="ECO:0000256" key="1">
    <source>
        <dbReference type="ARBA" id="ARBA00023015"/>
    </source>
</evidence>